<dbReference type="SMART" id="SM00308">
    <property type="entry name" value="LH2"/>
    <property type="match status" value="2"/>
</dbReference>
<accession>A0A9X0A2H3</accession>
<dbReference type="Gene3D" id="1.25.10.10">
    <property type="entry name" value="Leucine-rich Repeat Variant"/>
    <property type="match status" value="1"/>
</dbReference>
<dbReference type="GO" id="GO:0005634">
    <property type="term" value="C:nucleus"/>
    <property type="evidence" value="ECO:0007669"/>
    <property type="project" value="TreeGrafter"/>
</dbReference>
<dbReference type="PANTHER" id="PTHR10372">
    <property type="entry name" value="PLAKOPHILLIN-RELATED"/>
    <property type="match status" value="1"/>
</dbReference>
<keyword evidence="3" id="KW-0677">Repeat</keyword>
<dbReference type="InterPro" id="IPR011989">
    <property type="entry name" value="ARM-like"/>
</dbReference>
<dbReference type="GO" id="GO:0005737">
    <property type="term" value="C:cytoplasm"/>
    <property type="evidence" value="ECO:0007669"/>
    <property type="project" value="TreeGrafter"/>
</dbReference>
<evidence type="ECO:0000256" key="2">
    <source>
        <dbReference type="ARBA" id="ARBA00005462"/>
    </source>
</evidence>
<comment type="similarity">
    <text evidence="2">Belongs to the beta-catenin family.</text>
</comment>
<dbReference type="Pfam" id="PF01477">
    <property type="entry name" value="PLAT"/>
    <property type="match status" value="3"/>
</dbReference>
<sequence length="776" mass="86522">MGDVLGEGTEGNVFIQLFGDKGMTEQIQLRQAGNSKICFEKGRTYKFTVETIDIGKIDKVTVSHDSQQPTAGWYLEEVTVDVPSRGDHTVFPSHCWLAPSQGDGKISRDFASRPCLYHLAIKTGDEKNAGTDANVWVQVYGDKGDTGHVQLKKSGMMENLFERGQTDYFTLEAGDVGKIEKLRVGHDGRGAAADWYVEEVILNSAVRGEHLIFPCHAWVAEEQGVGYADKELHPKQPVSDYSVRIKTGSVKNAGTDSNIYIQVFGDKGDTGVIELKQICDTKDKFQRGMNTKINLQTVDVGNLEKVRVGHDGRGLGTGWYLEEVVIIIHDECWIFPCNRWLADYEDDGKTERDLYAERKTYAHEPDLQDLIEYLQTDDVTLIVNASNYLQHLSYSDEQVKVKVRELGGIPILVRLLDHDLEEIHRSAAACLRNLSYSKARDENKLAIAECYGIEALVKEVVLGVLWNLSSCEDLKLRILEICLIVMVTIIIIPYSGWSRAAADSTAPLPSIKWSTVFRNASGVLRNVSSAGPEARRVMRDCDGLVDSFVWIIKAPIGKTDIDNKAVENSVCILRNLSYRLENEVDRERYKDAPVPTQPGKEKELEKHDPGCMAGCGTASKKKKKGMLREKEEPQISKDPLVEGVELLWQPEIAKSYLSIMAESANPETLEGSAGAIHNLTACGWRWSMMIRSAVRKEKGLPILVELLRMNHDPVVRAVSTALRNLAIDPRNKDLIGKYAIKDLVHRLPDPNSPNERADENTVGAILCAIHQVVTRV</sequence>
<feature type="domain" description="PLAT" evidence="9">
    <location>
        <begin position="1"/>
        <end position="111"/>
    </location>
</feature>
<dbReference type="PANTHER" id="PTHR10372:SF27">
    <property type="entry name" value="ADHERENS JUNCTION PROTEIN P120"/>
    <property type="match status" value="1"/>
</dbReference>
<dbReference type="PROSITE" id="PS50176">
    <property type="entry name" value="ARM_REPEAT"/>
    <property type="match status" value="2"/>
</dbReference>
<name>A0A9X0A2H3_9CNID</name>
<feature type="region of interest" description="Disordered" evidence="8">
    <location>
        <begin position="590"/>
        <end position="617"/>
    </location>
</feature>
<dbReference type="OrthoDB" id="3245100at2759"/>
<feature type="repeat" description="ARM" evidence="7">
    <location>
        <begin position="698"/>
        <end position="735"/>
    </location>
</feature>
<comment type="caution">
    <text evidence="10">The sequence shown here is derived from an EMBL/GenBank/DDBJ whole genome shotgun (WGS) entry which is preliminary data.</text>
</comment>
<evidence type="ECO:0000313" key="11">
    <source>
        <dbReference type="Proteomes" id="UP001163046"/>
    </source>
</evidence>
<evidence type="ECO:0000256" key="1">
    <source>
        <dbReference type="ARBA" id="ARBA00004282"/>
    </source>
</evidence>
<dbReference type="SMART" id="SM00185">
    <property type="entry name" value="ARM"/>
    <property type="match status" value="5"/>
</dbReference>
<evidence type="ECO:0000256" key="7">
    <source>
        <dbReference type="PROSITE-ProRule" id="PRU00259"/>
    </source>
</evidence>
<gene>
    <name evidence="10" type="ORF">OS493_013620</name>
</gene>
<evidence type="ECO:0000256" key="8">
    <source>
        <dbReference type="SAM" id="MobiDB-lite"/>
    </source>
</evidence>
<feature type="repeat" description="ARM" evidence="7">
    <location>
        <begin position="407"/>
        <end position="442"/>
    </location>
</feature>
<dbReference type="AlphaFoldDB" id="A0A9X0A2H3"/>
<protein>
    <recommendedName>
        <fullName evidence="9">PLAT domain-containing protein</fullName>
    </recommendedName>
</protein>
<dbReference type="Pfam" id="PF00514">
    <property type="entry name" value="Arm"/>
    <property type="match status" value="2"/>
</dbReference>
<feature type="compositionally biased region" description="Basic and acidic residues" evidence="8">
    <location>
        <begin position="599"/>
        <end position="609"/>
    </location>
</feature>
<evidence type="ECO:0000259" key="9">
    <source>
        <dbReference type="PROSITE" id="PS50095"/>
    </source>
</evidence>
<keyword evidence="5" id="KW-0965">Cell junction</keyword>
<dbReference type="InterPro" id="IPR001024">
    <property type="entry name" value="PLAT/LH2_dom"/>
</dbReference>
<reference evidence="10" key="1">
    <citation type="submission" date="2023-01" db="EMBL/GenBank/DDBJ databases">
        <title>Genome assembly of the deep-sea coral Lophelia pertusa.</title>
        <authorList>
            <person name="Herrera S."/>
            <person name="Cordes E."/>
        </authorList>
    </citation>
    <scope>NUCLEOTIDE SEQUENCE</scope>
    <source>
        <strain evidence="10">USNM1676648</strain>
        <tissue evidence="10">Polyp</tissue>
    </source>
</reference>
<dbReference type="GO" id="GO:0098609">
    <property type="term" value="P:cell-cell adhesion"/>
    <property type="evidence" value="ECO:0007669"/>
    <property type="project" value="InterPro"/>
</dbReference>
<comment type="subcellular location">
    <subcellularLocation>
        <location evidence="1">Cell junction</location>
    </subcellularLocation>
</comment>
<evidence type="ECO:0000256" key="5">
    <source>
        <dbReference type="ARBA" id="ARBA00022949"/>
    </source>
</evidence>
<dbReference type="GO" id="GO:0005886">
    <property type="term" value="C:plasma membrane"/>
    <property type="evidence" value="ECO:0007669"/>
    <property type="project" value="TreeGrafter"/>
</dbReference>
<dbReference type="PROSITE" id="PS50095">
    <property type="entry name" value="PLAT"/>
    <property type="match status" value="3"/>
</dbReference>
<dbReference type="InterPro" id="IPR036392">
    <property type="entry name" value="PLAT/LH2_dom_sf"/>
</dbReference>
<feature type="domain" description="PLAT" evidence="9">
    <location>
        <begin position="115"/>
        <end position="233"/>
    </location>
</feature>
<dbReference type="InterPro" id="IPR016024">
    <property type="entry name" value="ARM-type_fold"/>
</dbReference>
<feature type="domain" description="PLAT" evidence="9">
    <location>
        <begin position="239"/>
        <end position="355"/>
    </location>
</feature>
<proteinExistence type="inferred from homology"/>
<dbReference type="Gene3D" id="2.40.180.10">
    <property type="entry name" value="Catalase core domain"/>
    <property type="match status" value="3"/>
</dbReference>
<dbReference type="Proteomes" id="UP001163046">
    <property type="component" value="Unassembled WGS sequence"/>
</dbReference>
<dbReference type="InterPro" id="IPR000225">
    <property type="entry name" value="Armadillo"/>
</dbReference>
<dbReference type="EMBL" id="MU825402">
    <property type="protein sequence ID" value="KAJ7392242.1"/>
    <property type="molecule type" value="Genomic_DNA"/>
</dbReference>
<evidence type="ECO:0000313" key="10">
    <source>
        <dbReference type="EMBL" id="KAJ7392242.1"/>
    </source>
</evidence>
<keyword evidence="4" id="KW-0130">Cell adhesion</keyword>
<organism evidence="10 11">
    <name type="scientific">Desmophyllum pertusum</name>
    <dbReference type="NCBI Taxonomy" id="174260"/>
    <lineage>
        <taxon>Eukaryota</taxon>
        <taxon>Metazoa</taxon>
        <taxon>Cnidaria</taxon>
        <taxon>Anthozoa</taxon>
        <taxon>Hexacorallia</taxon>
        <taxon>Scleractinia</taxon>
        <taxon>Caryophylliina</taxon>
        <taxon>Caryophylliidae</taxon>
        <taxon>Desmophyllum</taxon>
    </lineage>
</organism>
<keyword evidence="11" id="KW-1185">Reference proteome</keyword>
<evidence type="ECO:0000256" key="3">
    <source>
        <dbReference type="ARBA" id="ARBA00022737"/>
    </source>
</evidence>
<dbReference type="CDD" id="cd01756">
    <property type="entry name" value="PLAT_repeat"/>
    <property type="match status" value="3"/>
</dbReference>
<dbReference type="SUPFAM" id="SSF49723">
    <property type="entry name" value="Lipase/lipooxygenase domain (PLAT/LH2 domain)"/>
    <property type="match status" value="3"/>
</dbReference>
<dbReference type="SUPFAM" id="SSF48371">
    <property type="entry name" value="ARM repeat"/>
    <property type="match status" value="1"/>
</dbReference>
<evidence type="ECO:0000256" key="4">
    <source>
        <dbReference type="ARBA" id="ARBA00022889"/>
    </source>
</evidence>
<comment type="caution">
    <text evidence="6">Lacks conserved residue(s) required for the propagation of feature annotation.</text>
</comment>
<dbReference type="InterPro" id="IPR028435">
    <property type="entry name" value="Plakophilin/d_Catenin"/>
</dbReference>
<evidence type="ECO:0000256" key="6">
    <source>
        <dbReference type="PROSITE-ProRule" id="PRU00152"/>
    </source>
</evidence>
<dbReference type="GO" id="GO:0005912">
    <property type="term" value="C:adherens junction"/>
    <property type="evidence" value="ECO:0007669"/>
    <property type="project" value="TreeGrafter"/>
</dbReference>